<gene>
    <name evidence="3" type="ORF">CVT24_004322</name>
</gene>
<dbReference type="InParanoid" id="A0A409VE43"/>
<dbReference type="Pfam" id="PF03881">
    <property type="entry name" value="Fructosamin_kin"/>
    <property type="match status" value="2"/>
</dbReference>
<dbReference type="PANTHER" id="PTHR12149">
    <property type="entry name" value="FRUCTOSAMINE 3 KINASE-RELATED PROTEIN"/>
    <property type="match status" value="1"/>
</dbReference>
<dbReference type="EC" id="2.7.1.172" evidence="1"/>
<dbReference type="Gene3D" id="1.10.510.10">
    <property type="entry name" value="Transferase(Phosphotransferase) domain 1"/>
    <property type="match status" value="1"/>
</dbReference>
<organism evidence="3 4">
    <name type="scientific">Panaeolus cyanescens</name>
    <dbReference type="NCBI Taxonomy" id="181874"/>
    <lineage>
        <taxon>Eukaryota</taxon>
        <taxon>Fungi</taxon>
        <taxon>Dikarya</taxon>
        <taxon>Basidiomycota</taxon>
        <taxon>Agaricomycotina</taxon>
        <taxon>Agaricomycetes</taxon>
        <taxon>Agaricomycetidae</taxon>
        <taxon>Agaricales</taxon>
        <taxon>Agaricineae</taxon>
        <taxon>Galeropsidaceae</taxon>
        <taxon>Panaeolus</taxon>
    </lineage>
</organism>
<evidence type="ECO:0000256" key="2">
    <source>
        <dbReference type="ARBA" id="ARBA00048655"/>
    </source>
</evidence>
<dbReference type="OrthoDB" id="5772781at2759"/>
<dbReference type="AlphaFoldDB" id="A0A409VE43"/>
<comment type="caution">
    <text evidence="3">The sequence shown here is derived from an EMBL/GenBank/DDBJ whole genome shotgun (WGS) entry which is preliminary data.</text>
</comment>
<dbReference type="EMBL" id="NHTK01006110">
    <property type="protein sequence ID" value="PPQ63780.1"/>
    <property type="molecule type" value="Genomic_DNA"/>
</dbReference>
<dbReference type="InterPro" id="IPR016477">
    <property type="entry name" value="Fructo-/Ketosamine-3-kinase"/>
</dbReference>
<reference evidence="3 4" key="1">
    <citation type="journal article" date="2018" name="Evol. Lett.">
        <title>Horizontal gene cluster transfer increased hallucinogenic mushroom diversity.</title>
        <authorList>
            <person name="Reynolds H.T."/>
            <person name="Vijayakumar V."/>
            <person name="Gluck-Thaler E."/>
            <person name="Korotkin H.B."/>
            <person name="Matheny P.B."/>
            <person name="Slot J.C."/>
        </authorList>
    </citation>
    <scope>NUCLEOTIDE SEQUENCE [LARGE SCALE GENOMIC DNA]</scope>
    <source>
        <strain evidence="3 4">2629</strain>
    </source>
</reference>
<dbReference type="InterPro" id="IPR011009">
    <property type="entry name" value="Kinase-like_dom_sf"/>
</dbReference>
<keyword evidence="4" id="KW-1185">Reference proteome</keyword>
<accession>A0A409VE43</accession>
<sequence>MHRILPQLQKLEPGASFSGTLPRIESSSGEVYFVKVGTPREKEQYDGEKASLEAINDAAEGLAPRVLSFGLLESGAPYFISEYKDLGSLTHAGALQLAERMANELHKKVSPDGFGFGIPTYFTPPAWESATDLYVQSGNVGVDKDKRPVIFDPASYYGHNEAEYGHHFVDERSLTWKGQAYLLPEFSGDFQVHSSFSEGPSSGAIRPKNGFV</sequence>
<protein>
    <recommendedName>
        <fullName evidence="1">protein-ribulosamine 3-kinase</fullName>
        <ecNumber evidence="1">2.7.1.172</ecNumber>
    </recommendedName>
</protein>
<dbReference type="STRING" id="181874.A0A409VE43"/>
<name>A0A409VE43_9AGAR</name>
<evidence type="ECO:0000313" key="3">
    <source>
        <dbReference type="EMBL" id="PPQ63780.1"/>
    </source>
</evidence>
<dbReference type="GO" id="GO:0102193">
    <property type="term" value="F:protein-ribulosamine 3-kinase activity"/>
    <property type="evidence" value="ECO:0007669"/>
    <property type="project" value="UniProtKB-EC"/>
</dbReference>
<dbReference type="SUPFAM" id="SSF56112">
    <property type="entry name" value="Protein kinase-like (PK-like)"/>
    <property type="match status" value="1"/>
</dbReference>
<comment type="catalytic activity">
    <reaction evidence="2">
        <text>N(6)-D-ribulosyl-L-lysyl-[protein] + ATP = N(6)-(3-O-phospho-D-ribulosyl)-L-lysyl-[protein] + ADP + H(+)</text>
        <dbReference type="Rhea" id="RHEA:48432"/>
        <dbReference type="Rhea" id="RHEA-COMP:12103"/>
        <dbReference type="Rhea" id="RHEA-COMP:12104"/>
        <dbReference type="ChEBI" id="CHEBI:15378"/>
        <dbReference type="ChEBI" id="CHEBI:30616"/>
        <dbReference type="ChEBI" id="CHEBI:90418"/>
        <dbReference type="ChEBI" id="CHEBI:90420"/>
        <dbReference type="ChEBI" id="CHEBI:456216"/>
        <dbReference type="EC" id="2.7.1.172"/>
    </reaction>
    <physiologicalReaction direction="left-to-right" evidence="2">
        <dbReference type="Rhea" id="RHEA:48433"/>
    </physiologicalReaction>
</comment>
<proteinExistence type="predicted"/>
<evidence type="ECO:0000313" key="4">
    <source>
        <dbReference type="Proteomes" id="UP000284842"/>
    </source>
</evidence>
<dbReference type="Proteomes" id="UP000284842">
    <property type="component" value="Unassembled WGS sequence"/>
</dbReference>
<evidence type="ECO:0000256" key="1">
    <source>
        <dbReference type="ARBA" id="ARBA00011961"/>
    </source>
</evidence>
<dbReference type="PANTHER" id="PTHR12149:SF8">
    <property type="entry name" value="PROTEIN-RIBULOSAMINE 3-KINASE"/>
    <property type="match status" value="1"/>
</dbReference>